<dbReference type="Pfam" id="PF00884">
    <property type="entry name" value="Sulfatase"/>
    <property type="match status" value="1"/>
</dbReference>
<name>A0A4Q9DT54_9BACL</name>
<gene>
    <name evidence="4" type="ORF">EYB31_16040</name>
</gene>
<keyword evidence="5" id="KW-1185">Reference proteome</keyword>
<accession>A0A4Q9DT54</accession>
<dbReference type="GO" id="GO:0004065">
    <property type="term" value="F:arylsulfatase activity"/>
    <property type="evidence" value="ECO:0007669"/>
    <property type="project" value="TreeGrafter"/>
</dbReference>
<evidence type="ECO:0000313" key="5">
    <source>
        <dbReference type="Proteomes" id="UP000293142"/>
    </source>
</evidence>
<comment type="caution">
    <text evidence="4">The sequence shown here is derived from an EMBL/GenBank/DDBJ whole genome shotgun (WGS) entry which is preliminary data.</text>
</comment>
<dbReference type="InterPro" id="IPR017850">
    <property type="entry name" value="Alkaline_phosphatase_core_sf"/>
</dbReference>
<sequence>MMKHFEKPNIIEIIVHDLGTRLGCYGETTVETPNLDAFAGESIRFTHHFSASPYCCPSRGSIVTGKYPHVNGLTGLVPLGWNLPDHNVTLARILKSGGYETYLFGHQHEVIDRGQYQADFDYMSDESTMNSNLIVSEVNRFLADRQPSPAKPFFARIGFWEVHRPYEAYPKGDPLSVGVPGYLADTPGAREDLAMFHGSIKQMDQDIGQILNNLEKAGLKDNTIVVFTTDHGIDFPRAKGTLYDPGINTTLLVRWPQVCTNGRVVTDLLSNIDLFPTLLEAAGMPTPNDIQGRSFLPLLQGEEYTPRSYIFSEKNEVASDLKRCVRTKRHKYIQNFQEGPLLYMMPSMEASLTRRDMGNDHFAPRPRVELYDLDSDPLEFNNLAGLPEVAHIEKTLADQLRTIMEETADFILAGPIARPKEEEIVLREKYTHIKNHSSYPREGLRLPMELE</sequence>
<dbReference type="PANTHER" id="PTHR42693">
    <property type="entry name" value="ARYLSULFATASE FAMILY MEMBER"/>
    <property type="match status" value="1"/>
</dbReference>
<reference evidence="4 5" key="1">
    <citation type="submission" date="2019-02" db="EMBL/GenBank/DDBJ databases">
        <title>Paenibacillus sp. nov., isolated from surface-sterilized tissue of Thalictrum simplex L.</title>
        <authorList>
            <person name="Tuo L."/>
        </authorList>
    </citation>
    <scope>NUCLEOTIDE SEQUENCE [LARGE SCALE GENOMIC DNA]</scope>
    <source>
        <strain evidence="4 5">N2SHLJ1</strain>
    </source>
</reference>
<dbReference type="InterPro" id="IPR000917">
    <property type="entry name" value="Sulfatase_N"/>
</dbReference>
<proteinExistence type="inferred from homology"/>
<dbReference type="PANTHER" id="PTHR42693:SF53">
    <property type="entry name" value="ENDO-4-O-SULFATASE"/>
    <property type="match status" value="1"/>
</dbReference>
<dbReference type="OrthoDB" id="9762324at2"/>
<dbReference type="EMBL" id="SIRE01000011">
    <property type="protein sequence ID" value="TBL77658.1"/>
    <property type="molecule type" value="Genomic_DNA"/>
</dbReference>
<dbReference type="Proteomes" id="UP000293142">
    <property type="component" value="Unassembled WGS sequence"/>
</dbReference>
<organism evidence="4 5">
    <name type="scientific">Paenibacillus thalictri</name>
    <dbReference type="NCBI Taxonomy" id="2527873"/>
    <lineage>
        <taxon>Bacteria</taxon>
        <taxon>Bacillati</taxon>
        <taxon>Bacillota</taxon>
        <taxon>Bacilli</taxon>
        <taxon>Bacillales</taxon>
        <taxon>Paenibacillaceae</taxon>
        <taxon>Paenibacillus</taxon>
    </lineage>
</organism>
<evidence type="ECO:0000313" key="4">
    <source>
        <dbReference type="EMBL" id="TBL77658.1"/>
    </source>
</evidence>
<evidence type="ECO:0000256" key="2">
    <source>
        <dbReference type="ARBA" id="ARBA00022801"/>
    </source>
</evidence>
<evidence type="ECO:0000256" key="1">
    <source>
        <dbReference type="ARBA" id="ARBA00008779"/>
    </source>
</evidence>
<dbReference type="InterPro" id="IPR050738">
    <property type="entry name" value="Sulfatase"/>
</dbReference>
<dbReference type="CDD" id="cd16027">
    <property type="entry name" value="SGSH"/>
    <property type="match status" value="1"/>
</dbReference>
<protein>
    <submittedName>
        <fullName evidence="4">Sulfatase</fullName>
    </submittedName>
</protein>
<evidence type="ECO:0000259" key="3">
    <source>
        <dbReference type="Pfam" id="PF00884"/>
    </source>
</evidence>
<dbReference type="SUPFAM" id="SSF53649">
    <property type="entry name" value="Alkaline phosphatase-like"/>
    <property type="match status" value="1"/>
</dbReference>
<dbReference type="AlphaFoldDB" id="A0A4Q9DT54"/>
<keyword evidence="2" id="KW-0378">Hydrolase</keyword>
<comment type="similarity">
    <text evidence="1">Belongs to the sulfatase family.</text>
</comment>
<dbReference type="Gene3D" id="3.40.720.10">
    <property type="entry name" value="Alkaline Phosphatase, subunit A"/>
    <property type="match status" value="1"/>
</dbReference>
<feature type="domain" description="Sulfatase N-terminal" evidence="3">
    <location>
        <begin position="8"/>
        <end position="284"/>
    </location>
</feature>